<dbReference type="SUPFAM" id="SSF74650">
    <property type="entry name" value="Galactose mutarotase-like"/>
    <property type="match status" value="1"/>
</dbReference>
<dbReference type="InterPro" id="IPR050347">
    <property type="entry name" value="Bact_Beta-galactosidase"/>
</dbReference>
<gene>
    <name evidence="6" type="ORF">K0U00_13685</name>
</gene>
<dbReference type="GO" id="GO:0016787">
    <property type="term" value="F:hydrolase activity"/>
    <property type="evidence" value="ECO:0007669"/>
    <property type="project" value="UniProtKB-KW"/>
</dbReference>
<dbReference type="SMART" id="SM01038">
    <property type="entry name" value="Bgal_small_N"/>
    <property type="match status" value="1"/>
</dbReference>
<feature type="non-terminal residue" evidence="6">
    <location>
        <position position="1"/>
    </location>
</feature>
<evidence type="ECO:0000256" key="1">
    <source>
        <dbReference type="ARBA" id="ARBA00001412"/>
    </source>
</evidence>
<organism evidence="6 7">
    <name type="scientific">Paenibacillus sepulcri</name>
    <dbReference type="NCBI Taxonomy" id="359917"/>
    <lineage>
        <taxon>Bacteria</taxon>
        <taxon>Bacillati</taxon>
        <taxon>Bacillota</taxon>
        <taxon>Bacilli</taxon>
        <taxon>Bacillales</taxon>
        <taxon>Paenibacillaceae</taxon>
        <taxon>Paenibacillus</taxon>
    </lineage>
</organism>
<dbReference type="Proteomes" id="UP001519887">
    <property type="component" value="Unassembled WGS sequence"/>
</dbReference>
<sequence length="168" mass="19516">KVKMGEEREFPYLPRFGLRLSMPQGMEEVEYSGFGPHESYIDKRQSVRRGRFLTSVDEMFENYIMPQENGARYGTDWAILSNEQGMGLQFSASEGFSFHASHFTPEDLTNAAHSWELAKRKETIVHLDYRMSGVGSNSCGPELAEPYRLNEKEFQFELRLRPLFKEDE</sequence>
<dbReference type="Gene3D" id="2.70.98.10">
    <property type="match status" value="1"/>
</dbReference>
<dbReference type="InterPro" id="IPR004199">
    <property type="entry name" value="B-gal_small/dom_5"/>
</dbReference>
<proteinExistence type="predicted"/>
<protein>
    <recommendedName>
        <fullName evidence="2">beta-galactosidase</fullName>
        <ecNumber evidence="2">3.2.1.23</ecNumber>
    </recommendedName>
</protein>
<dbReference type="PANTHER" id="PTHR46323">
    <property type="entry name" value="BETA-GALACTOSIDASE"/>
    <property type="match status" value="1"/>
</dbReference>
<name>A0ABS7C2I6_9BACL</name>
<dbReference type="InterPro" id="IPR011013">
    <property type="entry name" value="Gal_mutarotase_sf_dom"/>
</dbReference>
<evidence type="ECO:0000256" key="2">
    <source>
        <dbReference type="ARBA" id="ARBA00012756"/>
    </source>
</evidence>
<keyword evidence="3 6" id="KW-0378">Hydrolase</keyword>
<keyword evidence="7" id="KW-1185">Reference proteome</keyword>
<dbReference type="InterPro" id="IPR014718">
    <property type="entry name" value="GH-type_carb-bd"/>
</dbReference>
<comment type="catalytic activity">
    <reaction evidence="1">
        <text>Hydrolysis of terminal non-reducing beta-D-galactose residues in beta-D-galactosides.</text>
        <dbReference type="EC" id="3.2.1.23"/>
    </reaction>
</comment>
<keyword evidence="4" id="KW-0326">Glycosidase</keyword>
<dbReference type="PANTHER" id="PTHR46323:SF2">
    <property type="entry name" value="BETA-GALACTOSIDASE"/>
    <property type="match status" value="1"/>
</dbReference>
<evidence type="ECO:0000313" key="7">
    <source>
        <dbReference type="Proteomes" id="UP001519887"/>
    </source>
</evidence>
<evidence type="ECO:0000256" key="4">
    <source>
        <dbReference type="ARBA" id="ARBA00023295"/>
    </source>
</evidence>
<dbReference type="Pfam" id="PF02929">
    <property type="entry name" value="Bgal_small_N"/>
    <property type="match status" value="1"/>
</dbReference>
<evidence type="ECO:0000313" key="6">
    <source>
        <dbReference type="EMBL" id="MBW7455087.1"/>
    </source>
</evidence>
<dbReference type="EMBL" id="JAHZIK010000300">
    <property type="protein sequence ID" value="MBW7455087.1"/>
    <property type="molecule type" value="Genomic_DNA"/>
</dbReference>
<reference evidence="6 7" key="1">
    <citation type="submission" date="2021-07" db="EMBL/GenBank/DDBJ databases">
        <title>Paenibacillus radiodurans sp. nov., isolated from the southeastern edge of Tengger Desert.</title>
        <authorList>
            <person name="Zhang G."/>
        </authorList>
    </citation>
    <scope>NUCLEOTIDE SEQUENCE [LARGE SCALE GENOMIC DNA]</scope>
    <source>
        <strain evidence="6 7">CCM 7311</strain>
    </source>
</reference>
<evidence type="ECO:0000256" key="3">
    <source>
        <dbReference type="ARBA" id="ARBA00022801"/>
    </source>
</evidence>
<comment type="caution">
    <text evidence="6">The sequence shown here is derived from an EMBL/GenBank/DDBJ whole genome shotgun (WGS) entry which is preliminary data.</text>
</comment>
<accession>A0ABS7C2I6</accession>
<evidence type="ECO:0000259" key="5">
    <source>
        <dbReference type="SMART" id="SM01038"/>
    </source>
</evidence>
<dbReference type="EC" id="3.2.1.23" evidence="2"/>
<feature type="domain" description="Beta galactosidase small chain/" evidence="5">
    <location>
        <begin position="1"/>
        <end position="161"/>
    </location>
</feature>